<organism evidence="1 2">
    <name type="scientific">Phytophthora citrophthora</name>
    <dbReference type="NCBI Taxonomy" id="4793"/>
    <lineage>
        <taxon>Eukaryota</taxon>
        <taxon>Sar</taxon>
        <taxon>Stramenopiles</taxon>
        <taxon>Oomycota</taxon>
        <taxon>Peronosporomycetes</taxon>
        <taxon>Peronosporales</taxon>
        <taxon>Peronosporaceae</taxon>
        <taxon>Phytophthora</taxon>
    </lineage>
</organism>
<dbReference type="Proteomes" id="UP001259832">
    <property type="component" value="Unassembled WGS sequence"/>
</dbReference>
<sequence length="157" mass="17433">MAGDFTQDVCNDKYTNVVTDLLELIGQCPPSPARKSLSYQNEKYSSKRLNTAYGLAQEAYHTNVTAVMCSTSYNGAVSTYLLQLLLAGTVLPHKSKENDGLVEFQSCLGGLDPALFGSSYLDRFYAPKLNHADTAFLTHDGLFKDNQKPFKWFECLL</sequence>
<keyword evidence="2" id="KW-1185">Reference proteome</keyword>
<gene>
    <name evidence="1" type="ORF">P3T76_013759</name>
</gene>
<proteinExistence type="predicted"/>
<evidence type="ECO:0000313" key="1">
    <source>
        <dbReference type="EMBL" id="KAK1930802.1"/>
    </source>
</evidence>
<evidence type="ECO:0000313" key="2">
    <source>
        <dbReference type="Proteomes" id="UP001259832"/>
    </source>
</evidence>
<dbReference type="EMBL" id="JASMQC010000037">
    <property type="protein sequence ID" value="KAK1930802.1"/>
    <property type="molecule type" value="Genomic_DNA"/>
</dbReference>
<dbReference type="PANTHER" id="PTHR22538:SF1">
    <property type="entry name" value="VWFD DOMAIN-CONTAINING PROTEIN"/>
    <property type="match status" value="1"/>
</dbReference>
<accession>A0AAD9LCT8</accession>
<dbReference type="AlphaFoldDB" id="A0AAD9LCT8"/>
<comment type="caution">
    <text evidence="1">The sequence shown here is derived from an EMBL/GenBank/DDBJ whole genome shotgun (WGS) entry which is preliminary data.</text>
</comment>
<reference evidence="1" key="1">
    <citation type="submission" date="2023-08" db="EMBL/GenBank/DDBJ databases">
        <title>Reference Genome Resource for the Citrus Pathogen Phytophthora citrophthora.</title>
        <authorList>
            <person name="Moller H."/>
            <person name="Coetzee B."/>
            <person name="Rose L.J."/>
            <person name="Van Niekerk J.M."/>
        </authorList>
    </citation>
    <scope>NUCLEOTIDE SEQUENCE</scope>
    <source>
        <strain evidence="1">STE-U-9442</strain>
    </source>
</reference>
<protein>
    <submittedName>
        <fullName evidence="1">Uncharacterized protein</fullName>
    </submittedName>
</protein>
<name>A0AAD9LCT8_9STRA</name>
<dbReference type="PANTHER" id="PTHR22538">
    <property type="entry name" value="CILIA- AND FLAGELLA-ASSOCIATED PROTEIN 74"/>
    <property type="match status" value="1"/>
</dbReference>